<dbReference type="Gene3D" id="3.10.20.90">
    <property type="entry name" value="Phosphatidylinositol 3-kinase Catalytic Subunit, Chain A, domain 1"/>
    <property type="match status" value="1"/>
</dbReference>
<name>A0A1V8T891_9PEZI</name>
<dbReference type="SUPFAM" id="SSF54236">
    <property type="entry name" value="Ubiquitin-like"/>
    <property type="match status" value="1"/>
</dbReference>
<reference evidence="4" key="1">
    <citation type="submission" date="2017-03" db="EMBL/GenBank/DDBJ databases">
        <title>Genomes of endolithic fungi from Antarctica.</title>
        <authorList>
            <person name="Coleine C."/>
            <person name="Masonjones S."/>
            <person name="Stajich J.E."/>
        </authorList>
    </citation>
    <scope>NUCLEOTIDE SEQUENCE [LARGE SCALE GENOMIC DNA]</scope>
    <source>
        <strain evidence="4">CCFEE 5527</strain>
    </source>
</reference>
<feature type="region of interest" description="Disordered" evidence="1">
    <location>
        <begin position="1"/>
        <end position="222"/>
    </location>
</feature>
<evidence type="ECO:0000313" key="4">
    <source>
        <dbReference type="Proteomes" id="UP000192596"/>
    </source>
</evidence>
<sequence length="434" mass="47870">MSLFKRPSWAAEEPEADTAEPKDLFSHSESFKDVVAESQRRKQEKAERKAAKVERRSSSKRKSDEVKLETSPGTLKRRRINSNDAAKLLSGVDISAGAEGSDEGEEDEVPKSARKSPRKQRNLSGNWEAAGGGNTAPKTDVIELGDSSEDEVKPTPAPVRRERKAPSPSPIPEEDSDPEFAALARQARARQNKLVRSTSTDLPLHASTNHLPTPPPPLEPDPEVQLLITSQIADTKPLRVIRRLSQRLQEVRHAWCGKQGFTPAQIQGIFFIHNMRRVYDATTCRSLGLDVDKEGAVFLKGSEGVEGADKVHLEAVNAEIFEELKRLTAKEEAAKRGEVELETVGDGEQEAGHQEAKGDALIRIILKAKATGDWKLKVKPTTTFAKMANAFRKQFGIGPEKSVYLEFDGDRLDPDDMMSASEVADEDCIEVHIS</sequence>
<dbReference type="STRING" id="1507870.A0A1V8T891"/>
<dbReference type="OrthoDB" id="3365399at2759"/>
<feature type="compositionally biased region" description="Basic residues" evidence="1">
    <location>
        <begin position="112"/>
        <end position="121"/>
    </location>
</feature>
<dbReference type="Pfam" id="PF11976">
    <property type="entry name" value="Rad60-SLD"/>
    <property type="match status" value="1"/>
</dbReference>
<dbReference type="InParanoid" id="A0A1V8T891"/>
<comment type="caution">
    <text evidence="3">The sequence shown here is derived from an EMBL/GenBank/DDBJ whole genome shotgun (WGS) entry which is preliminary data.</text>
</comment>
<evidence type="ECO:0000259" key="2">
    <source>
        <dbReference type="Pfam" id="PF11976"/>
    </source>
</evidence>
<feature type="compositionally biased region" description="Polar residues" evidence="1">
    <location>
        <begin position="194"/>
        <end position="210"/>
    </location>
</feature>
<dbReference type="Proteomes" id="UP000192596">
    <property type="component" value="Unassembled WGS sequence"/>
</dbReference>
<accession>A0A1V8T891</accession>
<dbReference type="EMBL" id="NAJO01000014">
    <property type="protein sequence ID" value="OQO07627.1"/>
    <property type="molecule type" value="Genomic_DNA"/>
</dbReference>
<keyword evidence="4" id="KW-1185">Reference proteome</keyword>
<protein>
    <recommendedName>
        <fullName evidence="2">Rad60/SUMO-like domain-containing protein</fullName>
    </recommendedName>
</protein>
<dbReference type="InterPro" id="IPR029071">
    <property type="entry name" value="Ubiquitin-like_domsf"/>
</dbReference>
<evidence type="ECO:0000313" key="3">
    <source>
        <dbReference type="EMBL" id="OQO07627.1"/>
    </source>
</evidence>
<proteinExistence type="predicted"/>
<gene>
    <name evidence="3" type="ORF">B0A48_07324</name>
</gene>
<evidence type="ECO:0000256" key="1">
    <source>
        <dbReference type="SAM" id="MobiDB-lite"/>
    </source>
</evidence>
<dbReference type="CDD" id="cd17080">
    <property type="entry name" value="Ubl_SLD2_Esc2_like"/>
    <property type="match status" value="1"/>
</dbReference>
<feature type="domain" description="Rad60/SUMO-like" evidence="2">
    <location>
        <begin position="362"/>
        <end position="433"/>
    </location>
</feature>
<organism evidence="3 4">
    <name type="scientific">Cryoendolithus antarcticus</name>
    <dbReference type="NCBI Taxonomy" id="1507870"/>
    <lineage>
        <taxon>Eukaryota</taxon>
        <taxon>Fungi</taxon>
        <taxon>Dikarya</taxon>
        <taxon>Ascomycota</taxon>
        <taxon>Pezizomycotina</taxon>
        <taxon>Dothideomycetes</taxon>
        <taxon>Dothideomycetidae</taxon>
        <taxon>Cladosporiales</taxon>
        <taxon>Cladosporiaceae</taxon>
        <taxon>Cryoendolithus</taxon>
    </lineage>
</organism>
<dbReference type="InterPro" id="IPR022617">
    <property type="entry name" value="Rad60/SUMO-like_dom"/>
</dbReference>
<dbReference type="AlphaFoldDB" id="A0A1V8T891"/>
<feature type="compositionally biased region" description="Basic and acidic residues" evidence="1">
    <location>
        <begin position="19"/>
        <end position="68"/>
    </location>
</feature>